<dbReference type="NCBIfam" id="TIGR01635">
    <property type="entry name" value="tail_comp_S"/>
    <property type="match status" value="1"/>
</dbReference>
<dbReference type="STRING" id="686340.Metal_0151"/>
<dbReference type="RefSeq" id="WP_005368642.1">
    <property type="nucleotide sequence ID" value="NZ_CM001475.1"/>
</dbReference>
<evidence type="ECO:0000313" key="2">
    <source>
        <dbReference type="Proteomes" id="UP000005090"/>
    </source>
</evidence>
<dbReference type="eggNOG" id="COG5005">
    <property type="taxonomic scope" value="Bacteria"/>
</dbReference>
<reference evidence="1 2" key="1">
    <citation type="journal article" date="2013" name="Genome Announc.">
        <title>Genome Sequence of the Obligate Gammaproteobacterial Methanotroph Methylomicrobium album Strain BG8.</title>
        <authorList>
            <person name="Kits K.D."/>
            <person name="Kalyuzhnaya M.G."/>
            <person name="Klotz M.G."/>
            <person name="Jetten M.S."/>
            <person name="Op den Camp H.J."/>
            <person name="Vuilleumier S."/>
            <person name="Bringel F."/>
            <person name="Dispirito A.A."/>
            <person name="Murrell J.C."/>
            <person name="Bruce D."/>
            <person name="Cheng J.F."/>
            <person name="Copeland A."/>
            <person name="Goodwin L."/>
            <person name="Hauser L."/>
            <person name="Lajus A."/>
            <person name="Land M.L."/>
            <person name="Lapidus A."/>
            <person name="Lucas S."/>
            <person name="Medigue C."/>
            <person name="Pitluck S."/>
            <person name="Woyke T."/>
            <person name="Zeytun A."/>
            <person name="Stein L.Y."/>
        </authorList>
    </citation>
    <scope>NUCLEOTIDE SEQUENCE [LARGE SCALE GENOMIC DNA]</scope>
    <source>
        <strain evidence="1 2">BG8</strain>
    </source>
</reference>
<name>H8GKL0_METAL</name>
<dbReference type="InterPro" id="IPR006522">
    <property type="entry name" value="Phage_virion_morphogenesis"/>
</dbReference>
<accession>H8GKL0</accession>
<gene>
    <name evidence="1" type="ORF">Metal_0151</name>
</gene>
<evidence type="ECO:0000313" key="1">
    <source>
        <dbReference type="EMBL" id="EIC28018.1"/>
    </source>
</evidence>
<dbReference type="Pfam" id="PF05069">
    <property type="entry name" value="Phage_tail_S"/>
    <property type="match status" value="1"/>
</dbReference>
<keyword evidence="2" id="KW-1185">Reference proteome</keyword>
<dbReference type="Proteomes" id="UP000005090">
    <property type="component" value="Chromosome"/>
</dbReference>
<dbReference type="AlphaFoldDB" id="H8GKL0"/>
<dbReference type="EMBL" id="CM001475">
    <property type="protein sequence ID" value="EIC28018.1"/>
    <property type="molecule type" value="Genomic_DNA"/>
</dbReference>
<proteinExistence type="predicted"/>
<protein>
    <submittedName>
        <fullName evidence="1">Phage virion morphogenesis protein, putative tail completion</fullName>
    </submittedName>
</protein>
<sequence length="146" mass="16719">MAGAFIEVEFDDRAVQQLLRRLVDLTGDLEPAFADIGEYLTRSHDERFGRQVAPDDEPWKELSPSYLARKPKNQDKILTLEGDLRRSLHYEVSADQLLFGTGSKYGATHQYGDPRRHIPERPFLGVSDDDRDEILDIIRDHIQAAL</sequence>
<organism evidence="1 2">
    <name type="scientific">Methylomicrobium album BG8</name>
    <dbReference type="NCBI Taxonomy" id="686340"/>
    <lineage>
        <taxon>Bacteria</taxon>
        <taxon>Pseudomonadati</taxon>
        <taxon>Pseudomonadota</taxon>
        <taxon>Gammaproteobacteria</taxon>
        <taxon>Methylococcales</taxon>
        <taxon>Methylococcaceae</taxon>
        <taxon>Methylomicrobium</taxon>
    </lineage>
</organism>
<dbReference type="HOGENOM" id="CLU_117141_2_1_6"/>